<proteinExistence type="predicted"/>
<dbReference type="STRING" id="93625.A0A409WJI8"/>
<dbReference type="Proteomes" id="UP000283269">
    <property type="component" value="Unassembled WGS sequence"/>
</dbReference>
<evidence type="ECO:0000256" key="6">
    <source>
        <dbReference type="SAM" id="Coils"/>
    </source>
</evidence>
<comment type="subcellular location">
    <subcellularLocation>
        <location evidence="1">Cytoplasm</location>
        <location evidence="1">Cytoskeleton</location>
        <location evidence="1">Microtubule organizing center</location>
    </subcellularLocation>
</comment>
<feature type="coiled-coil region" evidence="6">
    <location>
        <begin position="797"/>
        <end position="971"/>
    </location>
</feature>
<name>A0A409WJI8_PSICY</name>
<feature type="region of interest" description="Disordered" evidence="7">
    <location>
        <begin position="18"/>
        <end position="507"/>
    </location>
</feature>
<evidence type="ECO:0000256" key="2">
    <source>
        <dbReference type="ARBA" id="ARBA00022490"/>
    </source>
</evidence>
<evidence type="ECO:0000256" key="3">
    <source>
        <dbReference type="ARBA" id="ARBA00022553"/>
    </source>
</evidence>
<evidence type="ECO:0000256" key="4">
    <source>
        <dbReference type="ARBA" id="ARBA00023054"/>
    </source>
</evidence>
<feature type="region of interest" description="Disordered" evidence="7">
    <location>
        <begin position="525"/>
        <end position="549"/>
    </location>
</feature>
<dbReference type="SUPFAM" id="SSF57997">
    <property type="entry name" value="Tropomyosin"/>
    <property type="match status" value="1"/>
</dbReference>
<feature type="compositionally biased region" description="Basic and acidic residues" evidence="7">
    <location>
        <begin position="193"/>
        <end position="203"/>
    </location>
</feature>
<keyword evidence="4 6" id="KW-0175">Coiled coil</keyword>
<feature type="compositionally biased region" description="Basic and acidic residues" evidence="7">
    <location>
        <begin position="333"/>
        <end position="343"/>
    </location>
</feature>
<evidence type="ECO:0000256" key="1">
    <source>
        <dbReference type="ARBA" id="ARBA00004267"/>
    </source>
</evidence>
<dbReference type="Gene3D" id="1.20.5.170">
    <property type="match status" value="1"/>
</dbReference>
<feature type="coiled-coil region" evidence="6">
    <location>
        <begin position="1229"/>
        <end position="1473"/>
    </location>
</feature>
<feature type="compositionally biased region" description="Low complexity" evidence="7">
    <location>
        <begin position="646"/>
        <end position="655"/>
    </location>
</feature>
<feature type="region of interest" description="Disordered" evidence="7">
    <location>
        <begin position="629"/>
        <end position="658"/>
    </location>
</feature>
<organism evidence="9 10">
    <name type="scientific">Psilocybe cyanescens</name>
    <dbReference type="NCBI Taxonomy" id="93625"/>
    <lineage>
        <taxon>Eukaryota</taxon>
        <taxon>Fungi</taxon>
        <taxon>Dikarya</taxon>
        <taxon>Basidiomycota</taxon>
        <taxon>Agaricomycotina</taxon>
        <taxon>Agaricomycetes</taxon>
        <taxon>Agaricomycetidae</taxon>
        <taxon>Agaricales</taxon>
        <taxon>Agaricineae</taxon>
        <taxon>Strophariaceae</taxon>
        <taxon>Psilocybe</taxon>
    </lineage>
</organism>
<evidence type="ECO:0000313" key="10">
    <source>
        <dbReference type="Proteomes" id="UP000283269"/>
    </source>
</evidence>
<sequence>MATMLETPSRIWRRIEAIEDEDMPSLPSLPPFEHSGEIEETTREPDQPDSDDQYDEDFESVSSPLQSTPASAQHTITSAFRAHSSTASTARFAHSITSRSNRSTANMTASRGMSSRRSQRNSFDIPSLPRIQPNAATSPQPEETDEEEESKSSVPEVYLPPEEDMDEQDREFSLTDALQSLSRSSTPPLPAHVGREETPKKNYDYSVSLKSEPKASPFEKYRNVALRRANPTTSRIRTPSLSRTSSSQTTSPANSTPQSNRSGHLTRSQTASPVSARGIPLPRSATASPAIVLRSPDGDEDQSIEAPDFSNDTHDNGARSMDITDVHVSPPRVEGEDIQHTEESESQQESQQDNGAYTEGSHDGHEPTFSSEGEPTPYAYNNNVTAQNKSTLSSPSQSIAFTPTPAFPRPRARFDLPPPPSDLMTTPASRSKDEDDEQEPNDDLLTPHTRRRSFLLSVINSTARPRMKIPTPHPKRFGTPTAEESTPGPDTSGSPGTSLQSAFAGVTPRPRMGVGRRMSHPLSQAITAPSESGPTRSPAPWATPAHSSPYDGVADRASFISTASSHDLTTHQRVNTSFDPAMGFGSGAPGHGVGRFNAGKLNTYLHGLNRRLQEENEALIERLRKLDEDKKTDASSGSGTGETSRRLSVASRRASGVGTSLGNVQEDVAEEGWLEEKAELEDMVEAFKIEVTNCMAEKEEVEQALEREKGERERDMLRWKERMGEVEQGVSGIVSGLEQKLETAERQMKTVEEEAERRVKEMEKVLVETQGERDVAVERASKAERVLESGKELGGALKEANDRVTQVMGDLRNATAQIKELEEEVMHSDARIDELEKEAKEDKEIISGLENELASTSDALAAERSRTKQLTDTIRQLDDELRSTKEYVNDLEEGAGDAVQKVEQLEEELEVARENMKVMSTSEEQASQDLKALQNEVFKAQETARQMEDALEEAEQKMMKDEEALADLRSKVASFERVRQREASNASQDMSREPVEAGPTEEEYQALETALDDADREIARLNTLLNQSPARKAMDKAKDTKIEMLEREKEELLERNRALRMTFNEMHTPNKLVNASGISPIHRQVLSMSIKAPRTPGGPLKDMSWLHTANSETSMTPLISEINRLQSELDRANESIDDKLDKLEDAGMGVVGLTKKLEDARAKIVSLEDETARLSRKEDRRVRRLARARCQKCNIKVDLRHLTQEHENSMDISKDQLPNEPPTPPTRTSEALKANLQSVNLHLDRLKQQWEAEKKKLLGEKAVLADAANRLNDQVKNTKEEARKTAEQNRAGEKIRANVESELEKAKRTISVLENELGSERARLRSLVTEQERMQREKKQILTDLTRTESDMEDVKQQLHRFKKENNELEKELRENVNIEQKARLLETRVVENAETIEQLRQERALLAADHKELQRRFAEASETANNLRNQYVAHSNSHDNRRHELDLHRLEIDDLRRALDERVTDLHRAEKEKQKIATEKSDVARTVASLEADLRRVRRDAEAFGHDLKLLRGEKEKLEVKNKEELSKAERSKKQAQTQIRLLNEQLDVQKEKTIHALEQLKNHICTADVGQLSELKLQHNKECKGLMVQIRYLKAKFTRESSFRADLTYQKGYLLELLSGFEKSERTIFASIARIGFPVANPSPKRKAHKLKSVARMVIFLSRIRHSSESWRRECASKKAIAAALEEVRRRRAVVT</sequence>
<dbReference type="Gene3D" id="1.10.287.1490">
    <property type="match status" value="1"/>
</dbReference>
<evidence type="ECO:0000313" key="9">
    <source>
        <dbReference type="EMBL" id="PPQ78688.1"/>
    </source>
</evidence>
<feature type="compositionally biased region" description="Acidic residues" evidence="7">
    <location>
        <begin position="47"/>
        <end position="59"/>
    </location>
</feature>
<dbReference type="GO" id="GO:0005737">
    <property type="term" value="C:cytoplasm"/>
    <property type="evidence" value="ECO:0007669"/>
    <property type="project" value="UniProtKB-ARBA"/>
</dbReference>
<feature type="compositionally biased region" description="Polar residues" evidence="7">
    <location>
        <begin position="525"/>
        <end position="535"/>
    </location>
</feature>
<dbReference type="GO" id="GO:0005815">
    <property type="term" value="C:microtubule organizing center"/>
    <property type="evidence" value="ECO:0007669"/>
    <property type="project" value="UniProtKB-SubCell"/>
</dbReference>
<feature type="compositionally biased region" description="Polar residues" evidence="7">
    <location>
        <begin position="368"/>
        <end position="399"/>
    </location>
</feature>
<feature type="region of interest" description="Disordered" evidence="7">
    <location>
        <begin position="979"/>
        <end position="1000"/>
    </location>
</feature>
<dbReference type="OrthoDB" id="2020852at2759"/>
<keyword evidence="3" id="KW-0597">Phosphoprotein</keyword>
<feature type="coiled-coil region" evidence="6">
    <location>
        <begin position="684"/>
        <end position="772"/>
    </location>
</feature>
<evidence type="ECO:0000256" key="5">
    <source>
        <dbReference type="ARBA" id="ARBA00023212"/>
    </source>
</evidence>
<keyword evidence="2" id="KW-0963">Cytoplasm</keyword>
<feature type="coiled-coil region" evidence="6">
    <location>
        <begin position="1004"/>
        <end position="1062"/>
    </location>
</feature>
<protein>
    <recommendedName>
        <fullName evidence="8">Pericentrin/AKAP-450 centrosomal targeting domain-containing protein</fullName>
    </recommendedName>
</protein>
<feature type="coiled-coil region" evidence="6">
    <location>
        <begin position="1122"/>
        <end position="1177"/>
    </location>
</feature>
<feature type="compositionally biased region" description="Polar residues" evidence="7">
    <location>
        <begin position="253"/>
        <end position="273"/>
    </location>
</feature>
<dbReference type="Pfam" id="PF10495">
    <property type="entry name" value="PACT_coil_coil"/>
    <property type="match status" value="1"/>
</dbReference>
<evidence type="ECO:0000259" key="8">
    <source>
        <dbReference type="Pfam" id="PF10495"/>
    </source>
</evidence>
<gene>
    <name evidence="9" type="ORF">CVT25_010709</name>
</gene>
<feature type="region of interest" description="Disordered" evidence="7">
    <location>
        <begin position="1208"/>
        <end position="1229"/>
    </location>
</feature>
<feature type="coiled-coil region" evidence="6">
    <location>
        <begin position="1509"/>
        <end position="1565"/>
    </location>
</feature>
<feature type="compositionally biased region" description="Polar residues" evidence="7">
    <location>
        <begin position="60"/>
        <end position="124"/>
    </location>
</feature>
<feature type="compositionally biased region" description="Basic and acidic residues" evidence="7">
    <location>
        <begin position="311"/>
        <end position="325"/>
    </location>
</feature>
<dbReference type="EMBL" id="NHYD01003409">
    <property type="protein sequence ID" value="PPQ78688.1"/>
    <property type="molecule type" value="Genomic_DNA"/>
</dbReference>
<feature type="compositionally biased region" description="Basic and acidic residues" evidence="7">
    <location>
        <begin position="211"/>
        <end position="222"/>
    </location>
</feature>
<reference evidence="9 10" key="1">
    <citation type="journal article" date="2018" name="Evol. Lett.">
        <title>Horizontal gene cluster transfer increased hallucinogenic mushroom diversity.</title>
        <authorList>
            <person name="Reynolds H.T."/>
            <person name="Vijayakumar V."/>
            <person name="Gluck-Thaler E."/>
            <person name="Korotkin H.B."/>
            <person name="Matheny P.B."/>
            <person name="Slot J.C."/>
        </authorList>
    </citation>
    <scope>NUCLEOTIDE SEQUENCE [LARGE SCALE GENOMIC DNA]</scope>
    <source>
        <strain evidence="9 10">2631</strain>
    </source>
</reference>
<keyword evidence="10" id="KW-1185">Reference proteome</keyword>
<feature type="compositionally biased region" description="Low complexity" evidence="7">
    <location>
        <begin position="231"/>
        <end position="252"/>
    </location>
</feature>
<feature type="compositionally biased region" description="Basic and acidic residues" evidence="7">
    <location>
        <begin position="34"/>
        <end position="46"/>
    </location>
</feature>
<feature type="compositionally biased region" description="Polar residues" evidence="7">
    <location>
        <begin position="482"/>
        <end position="501"/>
    </location>
</feature>
<feature type="compositionally biased region" description="Polar residues" evidence="7">
    <location>
        <begin position="176"/>
        <end position="186"/>
    </location>
</feature>
<evidence type="ECO:0000256" key="7">
    <source>
        <dbReference type="SAM" id="MobiDB-lite"/>
    </source>
</evidence>
<comment type="caution">
    <text evidence="9">The sequence shown here is derived from an EMBL/GenBank/DDBJ whole genome shotgun (WGS) entry which is preliminary data.</text>
</comment>
<keyword evidence="5" id="KW-0206">Cytoskeleton</keyword>
<dbReference type="InParanoid" id="A0A409WJI8"/>
<feature type="domain" description="Pericentrin/AKAP-450 centrosomal targeting" evidence="8">
    <location>
        <begin position="1598"/>
        <end position="1673"/>
    </location>
</feature>
<dbReference type="InterPro" id="IPR019528">
    <property type="entry name" value="PACT_domain"/>
</dbReference>
<accession>A0A409WJI8</accession>